<dbReference type="AlphaFoldDB" id="A0A1K2EG64"/>
<sequence length="69" mass="7460">MTDLQSSGELPPVAALSREQRRGVHCVWCSAALSARTAVNLGARETDAFGTTVQWFPRCCITCRGGHPE</sequence>
<gene>
    <name evidence="1" type="ORF">SAMN02787144_101916</name>
</gene>
<dbReference type="EMBL" id="FPJO01000019">
    <property type="protein sequence ID" value="SFY34004.1"/>
    <property type="molecule type" value="Genomic_DNA"/>
</dbReference>
<protein>
    <submittedName>
        <fullName evidence="1">Uncharacterized protein</fullName>
    </submittedName>
</protein>
<proteinExistence type="predicted"/>
<organism evidence="1 2">
    <name type="scientific">Streptomyces atratus</name>
    <dbReference type="NCBI Taxonomy" id="1893"/>
    <lineage>
        <taxon>Bacteria</taxon>
        <taxon>Bacillati</taxon>
        <taxon>Actinomycetota</taxon>
        <taxon>Actinomycetes</taxon>
        <taxon>Kitasatosporales</taxon>
        <taxon>Streptomycetaceae</taxon>
        <taxon>Streptomyces</taxon>
    </lineage>
</organism>
<dbReference type="Proteomes" id="UP000181909">
    <property type="component" value="Unassembled WGS sequence"/>
</dbReference>
<dbReference type="OrthoDB" id="4260134at2"/>
<reference evidence="1 2" key="1">
    <citation type="submission" date="2016-11" db="EMBL/GenBank/DDBJ databases">
        <authorList>
            <person name="Jaros S."/>
            <person name="Januszkiewicz K."/>
            <person name="Wedrychowicz H."/>
        </authorList>
    </citation>
    <scope>NUCLEOTIDE SEQUENCE [LARGE SCALE GENOMIC DNA]</scope>
    <source>
        <strain evidence="1 2">OK807</strain>
    </source>
</reference>
<evidence type="ECO:0000313" key="1">
    <source>
        <dbReference type="EMBL" id="SFY34004.1"/>
    </source>
</evidence>
<evidence type="ECO:0000313" key="2">
    <source>
        <dbReference type="Proteomes" id="UP000181909"/>
    </source>
</evidence>
<dbReference type="STRING" id="1893.SAMN02787144_101916"/>
<name>A0A1K2EG64_STRAR</name>
<accession>A0A1K2EG64</accession>